<gene>
    <name evidence="2" type="ORF">JQX11_16575</name>
</gene>
<dbReference type="SUPFAM" id="SSF52540">
    <property type="entry name" value="P-loop containing nucleoside triphosphate hydrolases"/>
    <property type="match status" value="1"/>
</dbReference>
<dbReference type="InterPro" id="IPR035897">
    <property type="entry name" value="Toll_tir_struct_dom_sf"/>
</dbReference>
<dbReference type="Proteomes" id="UP001518872">
    <property type="component" value="Unassembled WGS sequence"/>
</dbReference>
<evidence type="ECO:0000313" key="3">
    <source>
        <dbReference type="Proteomes" id="UP001518872"/>
    </source>
</evidence>
<dbReference type="Gene3D" id="1.25.40.10">
    <property type="entry name" value="Tetratricopeptide repeat domain"/>
    <property type="match status" value="1"/>
</dbReference>
<dbReference type="PROSITE" id="PS50104">
    <property type="entry name" value="TIR"/>
    <property type="match status" value="1"/>
</dbReference>
<reference evidence="2 3" key="1">
    <citation type="submission" date="2021-02" db="EMBL/GenBank/DDBJ databases">
        <authorList>
            <person name="Ra J.-S."/>
        </authorList>
    </citation>
    <scope>NUCLEOTIDE SEQUENCE [LARGE SCALE GENOMIC DNA]</scope>
    <source>
        <strain evidence="2 3">MMS20-R1-14</strain>
    </source>
</reference>
<feature type="domain" description="TIR" evidence="1">
    <location>
        <begin position="7"/>
        <end position="143"/>
    </location>
</feature>
<organism evidence="2 3">
    <name type="scientific">Micromonospora humida</name>
    <dbReference type="NCBI Taxonomy" id="2809018"/>
    <lineage>
        <taxon>Bacteria</taxon>
        <taxon>Bacillati</taxon>
        <taxon>Actinomycetota</taxon>
        <taxon>Actinomycetes</taxon>
        <taxon>Micromonosporales</taxon>
        <taxon>Micromonosporaceae</taxon>
        <taxon>Micromonospora</taxon>
    </lineage>
</organism>
<evidence type="ECO:0000259" key="1">
    <source>
        <dbReference type="PROSITE" id="PS50104"/>
    </source>
</evidence>
<dbReference type="SMART" id="SM00382">
    <property type="entry name" value="AAA"/>
    <property type="match status" value="1"/>
</dbReference>
<comment type="caution">
    <text evidence="2">The sequence shown here is derived from an EMBL/GenBank/DDBJ whole genome shotgun (WGS) entry which is preliminary data.</text>
</comment>
<dbReference type="CDD" id="cd01120">
    <property type="entry name" value="RecA-like_superfamily"/>
    <property type="match status" value="1"/>
</dbReference>
<dbReference type="Pfam" id="PF13676">
    <property type="entry name" value="TIR_2"/>
    <property type="match status" value="1"/>
</dbReference>
<dbReference type="EMBL" id="JAFEUC010000007">
    <property type="protein sequence ID" value="MBM7077940.1"/>
    <property type="molecule type" value="Genomic_DNA"/>
</dbReference>
<proteinExistence type="predicted"/>
<protein>
    <submittedName>
        <fullName evidence="2">TIR domain-containing protein</fullName>
    </submittedName>
</protein>
<name>A0ABS2IUC1_9ACTN</name>
<dbReference type="SMART" id="SM00255">
    <property type="entry name" value="TIR"/>
    <property type="match status" value="1"/>
</dbReference>
<dbReference type="InterPro" id="IPR027417">
    <property type="entry name" value="P-loop_NTPase"/>
</dbReference>
<accession>A0ABS2IUC1</accession>
<dbReference type="InterPro" id="IPR000157">
    <property type="entry name" value="TIR_dom"/>
</dbReference>
<sequence>MPSTSAASYEVFISYNSGDAVEVEQIAHTLVDRGLRVFLDRWSLVPGEPWQEELERALDASAACAVMIGSAGPGVWQREELRAAIEDRVRHPEYRVIPVFLPGVAPVPDSLPRFLRRSLACTFTKIDDTVALSRLIAGIRGEQPGPTPSGRRADYAIPGRGESMPLRTALGVERLTWSRTGVLHEAREAYRRAALPILLHGLSGMGKTVLACHLVEELFAGDGRDLLVVPAAQSSAAGLQQAITHIDAFLAGRGGPDRRAAGYRGPLRELLRALLDELVERNVVVVLDSVTLVEHGWELELVDRLAGAPGVVLVVTSTRRPAPGHQLHAIAVPPLSRAESIAFIGHYVTLHRIALEPEWIVGRLNAALLSSPIALRALLSRAQSTLTSLLVVEAPVLACTPQRLVADLIADLDPVDREALAFADVVTGTPVEHLTRTAVRMPHGFGDSVRRLVECCLLHVVGDALDVPDLVADALARTDPDRRGAVATVVVAQIVESGQDPRCPMDVVASVCATVASRAAANGDWRLVDALCQDALLERINVHGCWKEYLLLLRLLVEAADRVDSRPGRIDLRFQLLRKLAQTHDRSGAWDVLREVEMLIADSVSERRAEFLSHRGFLNHLERDEDAALSDLMASLKLHTEKRNRSGLLMVNKLLGNHYLGLHRHVEAVPYYEIALNLAAEPDDVKQRLEIEASMAMCEMRIGGPEKAERRLRRVIDELRDRGFVSELGRALLNLTVVLEAQGRWAEARATALYGARVAVPNTAVAAVVQAVADRLGRRARAGGTNLEQA</sequence>
<dbReference type="InterPro" id="IPR003593">
    <property type="entry name" value="AAA+_ATPase"/>
</dbReference>
<dbReference type="SUPFAM" id="SSF48452">
    <property type="entry name" value="TPR-like"/>
    <property type="match status" value="1"/>
</dbReference>
<dbReference type="SUPFAM" id="SSF52200">
    <property type="entry name" value="Toll/Interleukin receptor TIR domain"/>
    <property type="match status" value="1"/>
</dbReference>
<evidence type="ECO:0000313" key="2">
    <source>
        <dbReference type="EMBL" id="MBM7077940.1"/>
    </source>
</evidence>
<dbReference type="Gene3D" id="3.40.50.300">
    <property type="entry name" value="P-loop containing nucleotide triphosphate hydrolases"/>
    <property type="match status" value="1"/>
</dbReference>
<dbReference type="Gene3D" id="3.40.50.10140">
    <property type="entry name" value="Toll/interleukin-1 receptor homology (TIR) domain"/>
    <property type="match status" value="1"/>
</dbReference>
<keyword evidence="3" id="KW-1185">Reference proteome</keyword>
<dbReference type="InterPro" id="IPR011990">
    <property type="entry name" value="TPR-like_helical_dom_sf"/>
</dbReference>
<dbReference type="RefSeq" id="WP_204925845.1">
    <property type="nucleotide sequence ID" value="NZ_JAFEUC010000007.1"/>
</dbReference>